<dbReference type="RefSeq" id="WP_002816061.1">
    <property type="nucleotide sequence ID" value="NZ_GG693388.1"/>
</dbReference>
<reference evidence="2 3" key="1">
    <citation type="submission" date="2009-04" db="EMBL/GenBank/DDBJ databases">
        <authorList>
            <person name="Qin X."/>
            <person name="Bachman B."/>
            <person name="Battles P."/>
            <person name="Bell A."/>
            <person name="Bess C."/>
            <person name="Bickham C."/>
            <person name="Chaboub L."/>
            <person name="Chen D."/>
            <person name="Coyle M."/>
            <person name="Deiros D.R."/>
            <person name="Dinh H."/>
            <person name="Forbes L."/>
            <person name="Fowler G."/>
            <person name="Francisco L."/>
            <person name="Fu Q."/>
            <person name="Gubbala S."/>
            <person name="Hale W."/>
            <person name="Han Y."/>
            <person name="Hemphill L."/>
            <person name="Highlander S.K."/>
            <person name="Hirani K."/>
            <person name="Hogues M."/>
            <person name="Jackson L."/>
            <person name="Jakkamsetti A."/>
            <person name="Javaid M."/>
            <person name="Jiang H."/>
            <person name="Korchina V."/>
            <person name="Kovar C."/>
            <person name="Lara F."/>
            <person name="Lee S."/>
            <person name="Mata R."/>
            <person name="Mathew T."/>
            <person name="Moen C."/>
            <person name="Morales K."/>
            <person name="Munidasa M."/>
            <person name="Nazareth L."/>
            <person name="Ngo R."/>
            <person name="Nguyen L."/>
            <person name="Okwuonu G."/>
            <person name="Ongeri F."/>
            <person name="Patil S."/>
            <person name="Petrosino J."/>
            <person name="Pham C."/>
            <person name="Pham P."/>
            <person name="Pu L.-L."/>
            <person name="Puazo M."/>
            <person name="Raj R."/>
            <person name="Reid J."/>
            <person name="Rouhana J."/>
            <person name="Saada N."/>
            <person name="Shang Y."/>
            <person name="Simmons D."/>
            <person name="Thornton R."/>
            <person name="Warren J."/>
            <person name="Weissenberger G."/>
            <person name="Zhang J."/>
            <person name="Zhang L."/>
            <person name="Zhou C."/>
            <person name="Zhu D."/>
            <person name="Muzny D."/>
            <person name="Worley K."/>
            <person name="Gibbs R."/>
        </authorList>
    </citation>
    <scope>NUCLEOTIDE SEQUENCE [LARGE SCALE GENOMIC DNA]</scope>
    <source>
        <strain evidence="2 3">ATCC 19254</strain>
    </source>
</reference>
<gene>
    <name evidence="2" type="ORF">HMPREF0555_1090</name>
</gene>
<dbReference type="Proteomes" id="UP000004283">
    <property type="component" value="Unassembled WGS sequence"/>
</dbReference>
<comment type="caution">
    <text evidence="2">The sequence shown here is derived from an EMBL/GenBank/DDBJ whole genome shotgun (WGS) entry which is preliminary data.</text>
</comment>
<proteinExistence type="predicted"/>
<evidence type="ECO:0000313" key="3">
    <source>
        <dbReference type="Proteomes" id="UP000004283"/>
    </source>
</evidence>
<dbReference type="AlphaFoldDB" id="C2KKC4"/>
<name>C2KKC4_LEUMC</name>
<dbReference type="EMBL" id="ACKV01000056">
    <property type="protein sequence ID" value="EEJ42309.1"/>
    <property type="molecule type" value="Genomic_DNA"/>
</dbReference>
<evidence type="ECO:0000256" key="1">
    <source>
        <dbReference type="SAM" id="Phobius"/>
    </source>
</evidence>
<dbReference type="HOGENOM" id="CLU_2880485_0_0_9"/>
<feature type="transmembrane region" description="Helical" evidence="1">
    <location>
        <begin position="7"/>
        <end position="25"/>
    </location>
</feature>
<keyword evidence="1" id="KW-1133">Transmembrane helix</keyword>
<accession>C2KKC4</accession>
<protein>
    <submittedName>
        <fullName evidence="2">Uncharacterized protein</fullName>
    </submittedName>
</protein>
<evidence type="ECO:0000313" key="2">
    <source>
        <dbReference type="EMBL" id="EEJ42309.1"/>
    </source>
</evidence>
<keyword evidence="1" id="KW-0472">Membrane</keyword>
<feature type="transmembrane region" description="Helical" evidence="1">
    <location>
        <begin position="37"/>
        <end position="57"/>
    </location>
</feature>
<organism evidence="2 3">
    <name type="scientific">Leuconostoc mesenteroides subsp. cremoris ATCC 19254</name>
    <dbReference type="NCBI Taxonomy" id="586220"/>
    <lineage>
        <taxon>Bacteria</taxon>
        <taxon>Bacillati</taxon>
        <taxon>Bacillota</taxon>
        <taxon>Bacilli</taxon>
        <taxon>Lactobacillales</taxon>
        <taxon>Lactobacillaceae</taxon>
        <taxon>Leuconostoc</taxon>
    </lineage>
</organism>
<sequence length="63" mass="7229">MNWFVKLMISIGITIAGWCAIDIVFQLLDGGTLSTSFWFDVVYFVVFTASYLIFLQVSRKKRA</sequence>
<keyword evidence="1" id="KW-0812">Transmembrane</keyword>